<organism evidence="9 10">
    <name type="scientific">Nocardioides taihuensis</name>
    <dbReference type="NCBI Taxonomy" id="1835606"/>
    <lineage>
        <taxon>Bacteria</taxon>
        <taxon>Bacillati</taxon>
        <taxon>Actinomycetota</taxon>
        <taxon>Actinomycetes</taxon>
        <taxon>Propionibacteriales</taxon>
        <taxon>Nocardioidaceae</taxon>
        <taxon>Nocardioides</taxon>
    </lineage>
</organism>
<feature type="transmembrane region" description="Helical" evidence="7">
    <location>
        <begin position="270"/>
        <end position="291"/>
    </location>
</feature>
<evidence type="ECO:0000256" key="7">
    <source>
        <dbReference type="SAM" id="Phobius"/>
    </source>
</evidence>
<dbReference type="CDD" id="cd17321">
    <property type="entry name" value="MFS_MMR_MDR_like"/>
    <property type="match status" value="1"/>
</dbReference>
<dbReference type="InterPro" id="IPR011701">
    <property type="entry name" value="MFS"/>
</dbReference>
<feature type="transmembrane region" description="Helical" evidence="7">
    <location>
        <begin position="231"/>
        <end position="249"/>
    </location>
</feature>
<dbReference type="InterPro" id="IPR004638">
    <property type="entry name" value="EmrB-like"/>
</dbReference>
<comment type="caution">
    <text evidence="9">The sequence shown here is derived from an EMBL/GenBank/DDBJ whole genome shotgun (WGS) entry which is preliminary data.</text>
</comment>
<proteinExistence type="predicted"/>
<dbReference type="PANTHER" id="PTHR42718:SF42">
    <property type="entry name" value="EXPORT PROTEIN"/>
    <property type="match status" value="1"/>
</dbReference>
<evidence type="ECO:0000313" key="9">
    <source>
        <dbReference type="EMBL" id="MFC5175529.1"/>
    </source>
</evidence>
<evidence type="ECO:0000256" key="4">
    <source>
        <dbReference type="ARBA" id="ARBA00022692"/>
    </source>
</evidence>
<dbReference type="RefSeq" id="WP_378586448.1">
    <property type="nucleotide sequence ID" value="NZ_JBHSKD010000003.1"/>
</dbReference>
<keyword evidence="2" id="KW-0813">Transport</keyword>
<keyword evidence="4 7" id="KW-0812">Transmembrane</keyword>
<comment type="subcellular location">
    <subcellularLocation>
        <location evidence="1">Cell membrane</location>
        <topology evidence="1">Multi-pass membrane protein</topology>
    </subcellularLocation>
</comment>
<dbReference type="PRINTS" id="PR01036">
    <property type="entry name" value="TCRTETB"/>
</dbReference>
<reference evidence="10" key="1">
    <citation type="journal article" date="2019" name="Int. J. Syst. Evol. Microbiol.">
        <title>The Global Catalogue of Microorganisms (GCM) 10K type strain sequencing project: providing services to taxonomists for standard genome sequencing and annotation.</title>
        <authorList>
            <consortium name="The Broad Institute Genomics Platform"/>
            <consortium name="The Broad Institute Genome Sequencing Center for Infectious Disease"/>
            <person name="Wu L."/>
            <person name="Ma J."/>
        </authorList>
    </citation>
    <scope>NUCLEOTIDE SEQUENCE [LARGE SCALE GENOMIC DNA]</scope>
    <source>
        <strain evidence="10">DFY41</strain>
    </source>
</reference>
<feature type="transmembrane region" description="Helical" evidence="7">
    <location>
        <begin position="85"/>
        <end position="104"/>
    </location>
</feature>
<keyword evidence="10" id="KW-1185">Reference proteome</keyword>
<feature type="transmembrane region" description="Helical" evidence="7">
    <location>
        <begin position="333"/>
        <end position="350"/>
    </location>
</feature>
<feature type="transmembrane region" description="Helical" evidence="7">
    <location>
        <begin position="143"/>
        <end position="161"/>
    </location>
</feature>
<evidence type="ECO:0000256" key="2">
    <source>
        <dbReference type="ARBA" id="ARBA00022448"/>
    </source>
</evidence>
<dbReference type="PANTHER" id="PTHR42718">
    <property type="entry name" value="MAJOR FACILITATOR SUPERFAMILY MULTIDRUG TRANSPORTER MFSC"/>
    <property type="match status" value="1"/>
</dbReference>
<dbReference type="SUPFAM" id="SSF103473">
    <property type="entry name" value="MFS general substrate transporter"/>
    <property type="match status" value="1"/>
</dbReference>
<dbReference type="NCBIfam" id="TIGR00711">
    <property type="entry name" value="efflux_EmrB"/>
    <property type="match status" value="1"/>
</dbReference>
<feature type="transmembrane region" description="Helical" evidence="7">
    <location>
        <begin position="443"/>
        <end position="462"/>
    </location>
</feature>
<dbReference type="Proteomes" id="UP001596087">
    <property type="component" value="Unassembled WGS sequence"/>
</dbReference>
<name>A0ABW0BDY6_9ACTN</name>
<feature type="domain" description="Major facilitator superfamily (MFS) profile" evidence="8">
    <location>
        <begin position="19"/>
        <end position="466"/>
    </location>
</feature>
<evidence type="ECO:0000313" key="10">
    <source>
        <dbReference type="Proteomes" id="UP001596087"/>
    </source>
</evidence>
<evidence type="ECO:0000256" key="3">
    <source>
        <dbReference type="ARBA" id="ARBA00022475"/>
    </source>
</evidence>
<dbReference type="Gene3D" id="1.20.1720.10">
    <property type="entry name" value="Multidrug resistance protein D"/>
    <property type="match status" value="1"/>
</dbReference>
<gene>
    <name evidence="9" type="ORF">ACFPGP_02515</name>
</gene>
<feature type="transmembrane region" description="Helical" evidence="7">
    <location>
        <begin position="173"/>
        <end position="193"/>
    </location>
</feature>
<dbReference type="PROSITE" id="PS50850">
    <property type="entry name" value="MFS"/>
    <property type="match status" value="1"/>
</dbReference>
<evidence type="ECO:0000256" key="1">
    <source>
        <dbReference type="ARBA" id="ARBA00004651"/>
    </source>
</evidence>
<evidence type="ECO:0000256" key="6">
    <source>
        <dbReference type="ARBA" id="ARBA00023136"/>
    </source>
</evidence>
<keyword evidence="3" id="KW-1003">Cell membrane</keyword>
<dbReference type="InterPro" id="IPR020846">
    <property type="entry name" value="MFS_dom"/>
</dbReference>
<feature type="transmembrane region" description="Helical" evidence="7">
    <location>
        <begin position="205"/>
        <end position="225"/>
    </location>
</feature>
<dbReference type="InterPro" id="IPR036259">
    <property type="entry name" value="MFS_trans_sf"/>
</dbReference>
<evidence type="ECO:0000259" key="8">
    <source>
        <dbReference type="PROSITE" id="PS50850"/>
    </source>
</evidence>
<feature type="transmembrane region" description="Helical" evidence="7">
    <location>
        <begin position="370"/>
        <end position="392"/>
    </location>
</feature>
<keyword evidence="6 7" id="KW-0472">Membrane</keyword>
<dbReference type="EMBL" id="JBHSKD010000003">
    <property type="protein sequence ID" value="MFC5175529.1"/>
    <property type="molecule type" value="Genomic_DNA"/>
</dbReference>
<feature type="transmembrane region" description="Helical" evidence="7">
    <location>
        <begin position="55"/>
        <end position="73"/>
    </location>
</feature>
<keyword evidence="5 7" id="KW-1133">Transmembrane helix</keyword>
<dbReference type="Gene3D" id="1.20.1250.20">
    <property type="entry name" value="MFS general substrate transporter like domains"/>
    <property type="match status" value="1"/>
</dbReference>
<feature type="transmembrane region" description="Helical" evidence="7">
    <location>
        <begin position="297"/>
        <end position="321"/>
    </location>
</feature>
<protein>
    <submittedName>
        <fullName evidence="9">MFS transporter</fullName>
    </submittedName>
</protein>
<dbReference type="Pfam" id="PF07690">
    <property type="entry name" value="MFS_1"/>
    <property type="match status" value="1"/>
</dbReference>
<feature type="transmembrane region" description="Helical" evidence="7">
    <location>
        <begin position="413"/>
        <end position="431"/>
    </location>
</feature>
<evidence type="ECO:0000256" key="5">
    <source>
        <dbReference type="ARBA" id="ARBA00022989"/>
    </source>
</evidence>
<sequence>MVDSAPGTLRMGGAPGRGVIAATTIGSGMALLDGTVVNIALRTIGEELDTTLAELQWITNAYLLSLASLILLGGSLGDRFGRRKVFVVGTVWFALASALCGLAPTPEVLVAARLLQGVGAALLTPGSLAILETTFRPEDRAPAIGAWSALGSIAAAVGPFVGGLLVDQASWRWIFWINLPLAVLTVVLARRYVPESRDPSPPQRFDLAGAVLVTLALAGLTYGLIQWGGSAAVVAGLVGIGAMGAFVLVEQRVSEPLLPLGLFASRTFSAANAMTLVVYGALGAVLFFLVIELQTVSGYSAFAAGIATLPVTICMLLLATAGGRLGARIGPRIPMTFGPLVMAAGSLLLLRVGPDTAGVSGYLADVVPGLVVFGLGLALLVATLTATVLAAAPQHHAGVASGVNNALARAGSLLAIAALPVAVGLGGEAYADPTAFDTGYTRAVVACAVLLSIGAAVSWTMIRSDVLERPVGEGAPTGP</sequence>
<accession>A0ABW0BDY6</accession>